<dbReference type="EC" id="4.2.1.1" evidence="2"/>
<dbReference type="InterPro" id="IPR001148">
    <property type="entry name" value="CA_dom"/>
</dbReference>
<keyword evidence="10" id="KW-1185">Reference proteome</keyword>
<proteinExistence type="inferred from homology"/>
<dbReference type="SMART" id="SM01057">
    <property type="entry name" value="Carb_anhydrase"/>
    <property type="match status" value="1"/>
</dbReference>
<dbReference type="OrthoDB" id="429145at2759"/>
<name>A0A834XUD6_APHGI</name>
<evidence type="ECO:0000256" key="1">
    <source>
        <dbReference type="ARBA" id="ARBA00010718"/>
    </source>
</evidence>
<evidence type="ECO:0000313" key="9">
    <source>
        <dbReference type="EMBL" id="KAF7993630.1"/>
    </source>
</evidence>
<feature type="domain" description="Alpha-carbonic anhydrase" evidence="8">
    <location>
        <begin position="38"/>
        <end position="291"/>
    </location>
</feature>
<dbReference type="SUPFAM" id="SSF51069">
    <property type="entry name" value="Carbonic anhydrase"/>
    <property type="match status" value="1"/>
</dbReference>
<keyword evidence="5" id="KW-0456">Lyase</keyword>
<evidence type="ECO:0000313" key="10">
    <source>
        <dbReference type="Proteomes" id="UP000639338"/>
    </source>
</evidence>
<dbReference type="Proteomes" id="UP000639338">
    <property type="component" value="Unassembled WGS sequence"/>
</dbReference>
<feature type="chain" id="PRO_5032415225" description="carbonic anhydrase" evidence="7">
    <location>
        <begin position="25"/>
        <end position="292"/>
    </location>
</feature>
<dbReference type="PANTHER" id="PTHR18952:SF265">
    <property type="entry name" value="CARBONIC ANHYDRASE"/>
    <property type="match status" value="1"/>
</dbReference>
<keyword evidence="4" id="KW-0862">Zinc</keyword>
<evidence type="ECO:0000256" key="4">
    <source>
        <dbReference type="ARBA" id="ARBA00022833"/>
    </source>
</evidence>
<evidence type="ECO:0000256" key="3">
    <source>
        <dbReference type="ARBA" id="ARBA00022723"/>
    </source>
</evidence>
<protein>
    <recommendedName>
        <fullName evidence="2">carbonic anhydrase</fullName>
        <ecNumber evidence="2">4.2.1.1</ecNumber>
    </recommendedName>
</protein>
<dbReference type="Gene3D" id="3.10.200.10">
    <property type="entry name" value="Alpha carbonic anhydrase"/>
    <property type="match status" value="1"/>
</dbReference>
<comment type="similarity">
    <text evidence="1">Belongs to the alpha-carbonic anhydrase family.</text>
</comment>
<dbReference type="EMBL" id="JACMRX010000003">
    <property type="protein sequence ID" value="KAF7993630.1"/>
    <property type="molecule type" value="Genomic_DNA"/>
</dbReference>
<dbReference type="GO" id="GO:0004089">
    <property type="term" value="F:carbonate dehydratase activity"/>
    <property type="evidence" value="ECO:0007669"/>
    <property type="project" value="UniProtKB-EC"/>
</dbReference>
<dbReference type="GO" id="GO:0008270">
    <property type="term" value="F:zinc ion binding"/>
    <property type="evidence" value="ECO:0007669"/>
    <property type="project" value="InterPro"/>
</dbReference>
<dbReference type="InterPro" id="IPR036398">
    <property type="entry name" value="CA_dom_sf"/>
</dbReference>
<evidence type="ECO:0000256" key="5">
    <source>
        <dbReference type="ARBA" id="ARBA00023239"/>
    </source>
</evidence>
<reference evidence="9 10" key="1">
    <citation type="submission" date="2020-08" db="EMBL/GenBank/DDBJ databases">
        <title>Aphidius gifuensis genome sequencing and assembly.</title>
        <authorList>
            <person name="Du Z."/>
        </authorList>
    </citation>
    <scope>NUCLEOTIDE SEQUENCE [LARGE SCALE GENOMIC DNA]</scope>
    <source>
        <strain evidence="9">YNYX2018</strain>
        <tissue evidence="9">Adults</tissue>
    </source>
</reference>
<keyword evidence="7" id="KW-0732">Signal</keyword>
<dbReference type="Pfam" id="PF00194">
    <property type="entry name" value="Carb_anhydrase"/>
    <property type="match status" value="1"/>
</dbReference>
<sequence>MLIIHFKRITSEWILLLFIQAVLSAEIPSSVKSQSMVSPYNYENVSAWGNLFPTCMGQQQSPIALNKDTIFYTERTPLRWIGYDNQPTEMTLGNNGHTVKLIGKWKNGNVPYISGGPLLDDYVFGQIHFHWGPNDTYGAEHTMHGFTFPLEMHMVHYKRPYGSIGNALKHVDGLAVVGILFTITNQTVVTTLDPVTDYLTYVSKPHTVSNIAPFRLSILGGIYSPMAFMSYSGSLTTPPCNEVVIWIVPIYAWPATSKQLSQLRSLQLQTHTRYNNRPLQPLNGRHVYFYKT</sequence>
<dbReference type="AlphaFoldDB" id="A0A834XUD6"/>
<comment type="catalytic activity">
    <reaction evidence="6">
        <text>hydrogencarbonate + H(+) = CO2 + H2O</text>
        <dbReference type="Rhea" id="RHEA:10748"/>
        <dbReference type="ChEBI" id="CHEBI:15377"/>
        <dbReference type="ChEBI" id="CHEBI:15378"/>
        <dbReference type="ChEBI" id="CHEBI:16526"/>
        <dbReference type="ChEBI" id="CHEBI:17544"/>
        <dbReference type="EC" id="4.2.1.1"/>
    </reaction>
</comment>
<organism evidence="9 10">
    <name type="scientific">Aphidius gifuensis</name>
    <name type="common">Parasitoid wasp</name>
    <dbReference type="NCBI Taxonomy" id="684658"/>
    <lineage>
        <taxon>Eukaryota</taxon>
        <taxon>Metazoa</taxon>
        <taxon>Ecdysozoa</taxon>
        <taxon>Arthropoda</taxon>
        <taxon>Hexapoda</taxon>
        <taxon>Insecta</taxon>
        <taxon>Pterygota</taxon>
        <taxon>Neoptera</taxon>
        <taxon>Endopterygota</taxon>
        <taxon>Hymenoptera</taxon>
        <taxon>Apocrita</taxon>
        <taxon>Ichneumonoidea</taxon>
        <taxon>Braconidae</taxon>
        <taxon>Aphidiinae</taxon>
        <taxon>Aphidius</taxon>
    </lineage>
</organism>
<keyword evidence="3" id="KW-0479">Metal-binding</keyword>
<evidence type="ECO:0000256" key="7">
    <source>
        <dbReference type="SAM" id="SignalP"/>
    </source>
</evidence>
<dbReference type="InterPro" id="IPR023561">
    <property type="entry name" value="Carbonic_anhydrase_a-class"/>
</dbReference>
<evidence type="ECO:0000256" key="2">
    <source>
        <dbReference type="ARBA" id="ARBA00012925"/>
    </source>
</evidence>
<dbReference type="PROSITE" id="PS51144">
    <property type="entry name" value="ALPHA_CA_2"/>
    <property type="match status" value="1"/>
</dbReference>
<gene>
    <name evidence="9" type="ORF">HCN44_010225</name>
</gene>
<dbReference type="CDD" id="cd00326">
    <property type="entry name" value="alpha_CA"/>
    <property type="match status" value="1"/>
</dbReference>
<feature type="signal peptide" evidence="7">
    <location>
        <begin position="1"/>
        <end position="24"/>
    </location>
</feature>
<accession>A0A834XUD6</accession>
<evidence type="ECO:0000259" key="8">
    <source>
        <dbReference type="PROSITE" id="PS51144"/>
    </source>
</evidence>
<comment type="caution">
    <text evidence="9">The sequence shown here is derived from an EMBL/GenBank/DDBJ whole genome shotgun (WGS) entry which is preliminary data.</text>
</comment>
<dbReference type="PANTHER" id="PTHR18952">
    <property type="entry name" value="CARBONIC ANHYDRASE"/>
    <property type="match status" value="1"/>
</dbReference>
<evidence type="ECO:0000256" key="6">
    <source>
        <dbReference type="ARBA" id="ARBA00048348"/>
    </source>
</evidence>